<dbReference type="CDD" id="cd06261">
    <property type="entry name" value="TM_PBP2"/>
    <property type="match status" value="1"/>
</dbReference>
<dbReference type="GO" id="GO:0005886">
    <property type="term" value="C:plasma membrane"/>
    <property type="evidence" value="ECO:0007669"/>
    <property type="project" value="UniProtKB-SubCell"/>
</dbReference>
<feature type="domain" description="ABC transmembrane type-1" evidence="10">
    <location>
        <begin position="76"/>
        <end position="273"/>
    </location>
</feature>
<keyword evidence="3 9" id="KW-0813">Transport</keyword>
<evidence type="ECO:0000256" key="6">
    <source>
        <dbReference type="ARBA" id="ARBA00022692"/>
    </source>
</evidence>
<sequence>MVKSITFTNIMLRIILTIVGVLVVSILLYPVVYAFLMSIMGREGIFLTSLNQLATYGIDPWRYLEVIRDPEFVKSLTTSIIVALLTILVSVLVITPAAYGFSRFRFWGRDSLLYVYLIMSQVGGGFGIMATVALYIFLLRLNAMGVPVLGNMFILPVIYSSGLVPFMTWLLKTYFDSLPKELDEAAFMDGASWSTIVFRVILPASRSALIIITLFSFMSAWGEFILANFLGVSTLAQYIFYTAFGARGLELPARFAANAILFAIPTIVIYVVAQRYIGEAMRMGAVRG</sequence>
<dbReference type="PROSITE" id="PS50928">
    <property type="entry name" value="ABC_TM1"/>
    <property type="match status" value="1"/>
</dbReference>
<dbReference type="InterPro" id="IPR050901">
    <property type="entry name" value="BP-dep_ABC_trans_perm"/>
</dbReference>
<proteinExistence type="inferred from homology"/>
<dbReference type="PANTHER" id="PTHR32243:SF50">
    <property type="entry name" value="MALTOSE_MALTODEXTRIN TRANSPORT SYSTEM PERMEASE PROTEIN MALG"/>
    <property type="match status" value="1"/>
</dbReference>
<protein>
    <submittedName>
        <fullName evidence="11">ABC transporter permease subunit</fullName>
    </submittedName>
</protein>
<dbReference type="InterPro" id="IPR000515">
    <property type="entry name" value="MetI-like"/>
</dbReference>
<evidence type="ECO:0000259" key="10">
    <source>
        <dbReference type="PROSITE" id="PS50928"/>
    </source>
</evidence>
<feature type="transmembrane region" description="Helical" evidence="9">
    <location>
        <begin position="255"/>
        <end position="273"/>
    </location>
</feature>
<accession>A0A7J3XZF0</accession>
<name>A0A7J3XZF0_9CREN</name>
<keyword evidence="4" id="KW-1003">Cell membrane</keyword>
<gene>
    <name evidence="11" type="ORF">ENM60_03500</name>
</gene>
<reference evidence="11" key="1">
    <citation type="journal article" date="2020" name="mSystems">
        <title>Genome- and Community-Level Interaction Insights into Carbon Utilization and Element Cycling Functions of Hydrothermarchaeota in Hydrothermal Sediment.</title>
        <authorList>
            <person name="Zhou Z."/>
            <person name="Liu Y."/>
            <person name="Xu W."/>
            <person name="Pan J."/>
            <person name="Luo Z.H."/>
            <person name="Li M."/>
        </authorList>
    </citation>
    <scope>NUCLEOTIDE SEQUENCE [LARGE SCALE GENOMIC DNA]</scope>
    <source>
        <strain evidence="11">SpSt-110</strain>
    </source>
</reference>
<evidence type="ECO:0000256" key="7">
    <source>
        <dbReference type="ARBA" id="ARBA00022989"/>
    </source>
</evidence>
<feature type="transmembrane region" description="Helical" evidence="9">
    <location>
        <begin position="153"/>
        <end position="175"/>
    </location>
</feature>
<keyword evidence="7 9" id="KW-1133">Transmembrane helix</keyword>
<dbReference type="SUPFAM" id="SSF161098">
    <property type="entry name" value="MetI-like"/>
    <property type="match status" value="1"/>
</dbReference>
<evidence type="ECO:0000256" key="8">
    <source>
        <dbReference type="ARBA" id="ARBA00023136"/>
    </source>
</evidence>
<dbReference type="InterPro" id="IPR035906">
    <property type="entry name" value="MetI-like_sf"/>
</dbReference>
<feature type="transmembrane region" description="Helical" evidence="9">
    <location>
        <begin position="224"/>
        <end position="243"/>
    </location>
</feature>
<keyword evidence="6 9" id="KW-0812">Transmembrane</keyword>
<dbReference type="Pfam" id="PF00528">
    <property type="entry name" value="BPD_transp_1"/>
    <property type="match status" value="1"/>
</dbReference>
<dbReference type="GO" id="GO:0055085">
    <property type="term" value="P:transmembrane transport"/>
    <property type="evidence" value="ECO:0007669"/>
    <property type="project" value="InterPro"/>
</dbReference>
<evidence type="ECO:0000256" key="2">
    <source>
        <dbReference type="ARBA" id="ARBA00009047"/>
    </source>
</evidence>
<dbReference type="EMBL" id="DRYK01000048">
    <property type="protein sequence ID" value="HHP67839.1"/>
    <property type="molecule type" value="Genomic_DNA"/>
</dbReference>
<evidence type="ECO:0000256" key="3">
    <source>
        <dbReference type="ARBA" id="ARBA00022448"/>
    </source>
</evidence>
<feature type="transmembrane region" description="Helical" evidence="9">
    <location>
        <begin position="113"/>
        <end position="138"/>
    </location>
</feature>
<feature type="transmembrane region" description="Helical" evidence="9">
    <location>
        <begin position="80"/>
        <end position="101"/>
    </location>
</feature>
<feature type="transmembrane region" description="Helical" evidence="9">
    <location>
        <begin position="196"/>
        <end position="218"/>
    </location>
</feature>
<evidence type="ECO:0000256" key="1">
    <source>
        <dbReference type="ARBA" id="ARBA00004651"/>
    </source>
</evidence>
<evidence type="ECO:0000313" key="11">
    <source>
        <dbReference type="EMBL" id="HHP67839.1"/>
    </source>
</evidence>
<evidence type="ECO:0000256" key="9">
    <source>
        <dbReference type="RuleBase" id="RU363032"/>
    </source>
</evidence>
<evidence type="ECO:0000256" key="4">
    <source>
        <dbReference type="ARBA" id="ARBA00022475"/>
    </source>
</evidence>
<dbReference type="Gene3D" id="1.10.3720.10">
    <property type="entry name" value="MetI-like"/>
    <property type="match status" value="1"/>
</dbReference>
<comment type="similarity">
    <text evidence="2">Belongs to the binding-protein-dependent transport system permease family. MalFG subfamily.</text>
</comment>
<feature type="transmembrane region" description="Helical" evidence="9">
    <location>
        <begin position="12"/>
        <end position="36"/>
    </location>
</feature>
<dbReference type="AlphaFoldDB" id="A0A7J3XZF0"/>
<keyword evidence="5" id="KW-0762">Sugar transport</keyword>
<evidence type="ECO:0000256" key="5">
    <source>
        <dbReference type="ARBA" id="ARBA00022597"/>
    </source>
</evidence>
<comment type="caution">
    <text evidence="11">The sequence shown here is derived from an EMBL/GenBank/DDBJ whole genome shotgun (WGS) entry which is preliminary data.</text>
</comment>
<comment type="subcellular location">
    <subcellularLocation>
        <location evidence="1 9">Cell membrane</location>
        <topology evidence="1 9">Multi-pass membrane protein</topology>
    </subcellularLocation>
</comment>
<keyword evidence="8 9" id="KW-0472">Membrane</keyword>
<organism evidence="11">
    <name type="scientific">Thermogladius calderae</name>
    <dbReference type="NCBI Taxonomy" id="1200300"/>
    <lineage>
        <taxon>Archaea</taxon>
        <taxon>Thermoproteota</taxon>
        <taxon>Thermoprotei</taxon>
        <taxon>Desulfurococcales</taxon>
        <taxon>Desulfurococcaceae</taxon>
        <taxon>Thermogladius</taxon>
    </lineage>
</organism>
<dbReference type="PANTHER" id="PTHR32243">
    <property type="entry name" value="MALTOSE TRANSPORT SYSTEM PERMEASE-RELATED"/>
    <property type="match status" value="1"/>
</dbReference>